<reference evidence="3" key="1">
    <citation type="submission" date="2009-12" db="EMBL/GenBank/DDBJ databases">
        <authorList>
            <person name="Weinstock G."/>
            <person name="Sodergren E."/>
            <person name="Clifton S."/>
            <person name="Fulton L."/>
            <person name="Fulton B."/>
            <person name="Courtney L."/>
            <person name="Fronick C."/>
            <person name="Harrison M."/>
            <person name="Strong C."/>
            <person name="Farmer C."/>
            <person name="Delahaunty K."/>
            <person name="Markovic C."/>
            <person name="Hall O."/>
            <person name="Minx P."/>
            <person name="Tomlinson C."/>
            <person name="Mitreva M."/>
            <person name="Nelson J."/>
            <person name="Hou S."/>
            <person name="Wollam A."/>
            <person name="Pepin K.H."/>
            <person name="Johnson M."/>
            <person name="Bhonagiri V."/>
            <person name="Nash W.E."/>
            <person name="Warren W."/>
            <person name="Chinwalla A."/>
            <person name="Mardis E.R."/>
            <person name="Wilson R.K."/>
        </authorList>
    </citation>
    <scope>NUCLEOTIDE SEQUENCE [LARGE SCALE GENOMIC DNA]</scope>
    <source>
        <strain evidence="3">DSM 15176</strain>
    </source>
</reference>
<proteinExistence type="predicted"/>
<evidence type="ECO:0000259" key="1">
    <source>
        <dbReference type="Pfam" id="PF09861"/>
    </source>
</evidence>
<name>D1PQY6_9FIRM</name>
<comment type="caution">
    <text evidence="3">The sequence shown here is derived from an EMBL/GenBank/DDBJ whole genome shotgun (WGS) entry which is preliminary data.</text>
</comment>
<dbReference type="Pfam" id="PF21113">
    <property type="entry name" value="LarA_C"/>
    <property type="match status" value="1"/>
</dbReference>
<dbReference type="GO" id="GO:0050043">
    <property type="term" value="F:lactate racemase activity"/>
    <property type="evidence" value="ECO:0007669"/>
    <property type="project" value="InterPro"/>
</dbReference>
<dbReference type="Gene3D" id="3.90.226.30">
    <property type="match status" value="1"/>
</dbReference>
<dbReference type="InterPro" id="IPR018657">
    <property type="entry name" value="LarA-like_N"/>
</dbReference>
<dbReference type="EMBL" id="ACBY02000054">
    <property type="protein sequence ID" value="EFB74833.1"/>
    <property type="molecule type" value="Genomic_DNA"/>
</dbReference>
<dbReference type="eggNOG" id="COG3875">
    <property type="taxonomic scope" value="Bacteria"/>
</dbReference>
<dbReference type="NCBIfam" id="NF033504">
    <property type="entry name" value="Ni_dep_LarA"/>
    <property type="match status" value="1"/>
</dbReference>
<evidence type="ECO:0000313" key="4">
    <source>
        <dbReference type="Proteomes" id="UP000003438"/>
    </source>
</evidence>
<feature type="domain" description="Lactate racemase C-terminal" evidence="2">
    <location>
        <begin position="285"/>
        <end position="423"/>
    </location>
</feature>
<dbReference type="Proteomes" id="UP000003438">
    <property type="component" value="Unassembled WGS sequence"/>
</dbReference>
<dbReference type="PANTHER" id="PTHR33171">
    <property type="entry name" value="LAR_N DOMAIN-CONTAINING PROTEIN"/>
    <property type="match status" value="1"/>
</dbReference>
<protein>
    <submittedName>
        <fullName evidence="3">Uncharacterized protein</fullName>
    </submittedName>
</protein>
<dbReference type="InterPro" id="IPR047926">
    <property type="entry name" value="Ni_dep_LarA"/>
</dbReference>
<dbReference type="Gene3D" id="3.40.50.11440">
    <property type="match status" value="1"/>
</dbReference>
<dbReference type="PANTHER" id="PTHR33171:SF17">
    <property type="entry name" value="LARA-LIKE N-TERMINAL DOMAIN-CONTAINING PROTEIN"/>
    <property type="match status" value="1"/>
</dbReference>
<organism evidence="3 4">
    <name type="scientific">Subdoligranulum variabile DSM 15176</name>
    <dbReference type="NCBI Taxonomy" id="411471"/>
    <lineage>
        <taxon>Bacteria</taxon>
        <taxon>Bacillati</taxon>
        <taxon>Bacillota</taxon>
        <taxon>Clostridia</taxon>
        <taxon>Eubacteriales</taxon>
        <taxon>Oscillospiraceae</taxon>
        <taxon>Subdoligranulum</taxon>
    </lineage>
</organism>
<dbReference type="Pfam" id="PF09861">
    <property type="entry name" value="Lar_N"/>
    <property type="match status" value="1"/>
</dbReference>
<gene>
    <name evidence="3" type="ORF">SUBVAR_06813</name>
</gene>
<dbReference type="AlphaFoldDB" id="D1PQY6"/>
<dbReference type="STRING" id="411471.SUBVAR_06813"/>
<dbReference type="InterPro" id="IPR048520">
    <property type="entry name" value="LarA_C"/>
</dbReference>
<dbReference type="RefSeq" id="WP_007048164.1">
    <property type="nucleotide sequence ID" value="NZ_GG704770.1"/>
</dbReference>
<dbReference type="InterPro" id="IPR043166">
    <property type="entry name" value="LarA-like_C"/>
</dbReference>
<accession>D1PQY6</accession>
<keyword evidence="4" id="KW-1185">Reference proteome</keyword>
<dbReference type="InterPro" id="IPR048068">
    <property type="entry name" value="LarA-like"/>
</dbReference>
<sequence length="432" mass="46860">MESMKYSDTAFPVALDPRQIVAEVHANTVDLPKRTVREHIEYALDHPIGAGPLSEAVRPGDKVCIIISDTTRRWQQPSTYLPVLVERLNQAGIPDRDILILCATGTHRQQTEEEHISLVGEDLYRRIRFIDHNCDDKEHLTYMGTTRRGTPVWLDSYAMACDKIILTGGVVYHFLAGFGGGRKSIVPGIAGRETINTNHNNALNPGLGSGSNPKACNGNMTESNPFHSDLVECAAFAKPAYLLNVIVDDNYQIVGAFAGDWQKAHAAAAKVVEQLDGVPIPRRTPLVVSSAGGYPKDINLYQTSKTLSNALAAVAPGGTMILLSQCREGFGDPDCEAQICNFDSMEAREKALRADFSIGGFVGFLFAETAEHYHLILVTDIPAERFAHTKIQVARTLDEALALAARANGGSLDGVETTLMPHGGSTFPLPQA</sequence>
<dbReference type="OrthoDB" id="9770545at2"/>
<feature type="domain" description="LarA-like N-terminal" evidence="1">
    <location>
        <begin position="6"/>
        <end position="205"/>
    </location>
</feature>
<evidence type="ECO:0000259" key="2">
    <source>
        <dbReference type="Pfam" id="PF21113"/>
    </source>
</evidence>
<evidence type="ECO:0000313" key="3">
    <source>
        <dbReference type="EMBL" id="EFB74833.1"/>
    </source>
</evidence>
<dbReference type="HOGENOM" id="CLU_050189_0_0_9"/>